<dbReference type="InterPro" id="IPR037171">
    <property type="entry name" value="NagB/RpiA_transferase-like"/>
</dbReference>
<sequence>MAILYDTDVTLRERVATCLEDDFKHNAIETAQETFFNKRAEVVDAMPGFEDMREVAKHMRQNVTDNLDYYVRQFAQNAEANGVIMHYAPSDQDALWEILDIFEAKGASTAVKSKSMMTEEIGLNEVLEDAGVKVIETDCAENILQTAKDRPSHIVVPALHLDRDAIAKIYERERGYEGDSVPEHITHFLRKILREEFLEAEVGVRGCNFAVAETGSVTLVTNEGNGRMVDTCPPVQVVLIGIDRIVPTLADLDASMALLPRSAVGAQMTAYFSVDTGARGEGEIDGPAEVHYVIMDNGRSNMIGSQFDSMLRCCRCGACLNICPVYRHITGHGYGSIYPGPMGIVLTAALEGYENIDTLAFACTLCGACTDRCPVKIPLHELIRDHRMNMIEAGHGHAWEVPLFRGASMMWNHVPLYKGIMKVGRPVMNLMAGKEGRLDAGTQWVPILKGWTSFRDVDVLSTYRFRDWFKDHKAAAAASEDGVDTPADANEEGEGDAR</sequence>
<evidence type="ECO:0000313" key="11">
    <source>
        <dbReference type="Proteomes" id="UP000182975"/>
    </source>
</evidence>
<dbReference type="EMBL" id="FOEC01000005">
    <property type="protein sequence ID" value="SEO74834.1"/>
    <property type="molecule type" value="Genomic_DNA"/>
</dbReference>
<dbReference type="InterPro" id="IPR009051">
    <property type="entry name" value="Helical_ferredxn"/>
</dbReference>
<evidence type="ECO:0000256" key="2">
    <source>
        <dbReference type="ARBA" id="ARBA00022485"/>
    </source>
</evidence>
<dbReference type="NCBIfam" id="TIGR00273">
    <property type="entry name" value="LutB/LldF family L-lactate oxidation iron-sulfur protein"/>
    <property type="match status" value="1"/>
</dbReference>
<dbReference type="GO" id="GO:0046872">
    <property type="term" value="F:metal ion binding"/>
    <property type="evidence" value="ECO:0007669"/>
    <property type="project" value="UniProtKB-KW"/>
</dbReference>
<accession>A0A1H8S8X8</accession>
<evidence type="ECO:0000256" key="5">
    <source>
        <dbReference type="ARBA" id="ARBA00022982"/>
    </source>
</evidence>
<keyword evidence="4" id="KW-0677">Repeat</keyword>
<dbReference type="Pfam" id="PF02589">
    <property type="entry name" value="LUD_dom"/>
    <property type="match status" value="1"/>
</dbReference>
<organism evidence="10 11">
    <name type="scientific">Denitrobacterium detoxificans</name>
    <dbReference type="NCBI Taxonomy" id="79604"/>
    <lineage>
        <taxon>Bacteria</taxon>
        <taxon>Bacillati</taxon>
        <taxon>Actinomycetota</taxon>
        <taxon>Coriobacteriia</taxon>
        <taxon>Eggerthellales</taxon>
        <taxon>Eggerthellaceae</taxon>
        <taxon>Denitrobacterium</taxon>
    </lineage>
</organism>
<reference evidence="11" key="1">
    <citation type="submission" date="2016-10" db="EMBL/GenBank/DDBJ databases">
        <authorList>
            <person name="Varghese N."/>
        </authorList>
    </citation>
    <scope>NUCLEOTIDE SEQUENCE [LARGE SCALE GENOMIC DNA]</scope>
    <source>
        <strain evidence="11">DSM 21843</strain>
    </source>
</reference>
<keyword evidence="5" id="KW-0249">Electron transport</keyword>
<dbReference type="InterPro" id="IPR024185">
    <property type="entry name" value="FTHF_cligase-like_sf"/>
</dbReference>
<name>A0A1H8S8X8_9ACTN</name>
<dbReference type="RefSeq" id="WP_066663443.1">
    <property type="nucleotide sequence ID" value="NZ_CP011402.1"/>
</dbReference>
<dbReference type="AlphaFoldDB" id="A0A1H8S8X8"/>
<evidence type="ECO:0000256" key="1">
    <source>
        <dbReference type="ARBA" id="ARBA00022448"/>
    </source>
</evidence>
<proteinExistence type="predicted"/>
<dbReference type="PROSITE" id="PS51379">
    <property type="entry name" value="4FE4S_FER_2"/>
    <property type="match status" value="2"/>
</dbReference>
<dbReference type="Proteomes" id="UP000182975">
    <property type="component" value="Unassembled WGS sequence"/>
</dbReference>
<evidence type="ECO:0000259" key="9">
    <source>
        <dbReference type="PROSITE" id="PS51379"/>
    </source>
</evidence>
<dbReference type="Gene3D" id="3.40.50.10420">
    <property type="entry name" value="NagB/RpiA/CoA transferase-like"/>
    <property type="match status" value="1"/>
</dbReference>
<dbReference type="SUPFAM" id="SSF46548">
    <property type="entry name" value="alpha-helical ferredoxin"/>
    <property type="match status" value="1"/>
</dbReference>
<dbReference type="SUPFAM" id="SSF100950">
    <property type="entry name" value="NagB/RpiA/CoA transferase-like"/>
    <property type="match status" value="1"/>
</dbReference>
<keyword evidence="11" id="KW-1185">Reference proteome</keyword>
<keyword evidence="3" id="KW-0479">Metal-binding</keyword>
<evidence type="ECO:0000256" key="6">
    <source>
        <dbReference type="ARBA" id="ARBA00023004"/>
    </source>
</evidence>
<dbReference type="GO" id="GO:0006089">
    <property type="term" value="P:lactate metabolic process"/>
    <property type="evidence" value="ECO:0007669"/>
    <property type="project" value="InterPro"/>
</dbReference>
<evidence type="ECO:0000256" key="8">
    <source>
        <dbReference type="SAM" id="MobiDB-lite"/>
    </source>
</evidence>
<evidence type="ECO:0000256" key="4">
    <source>
        <dbReference type="ARBA" id="ARBA00022737"/>
    </source>
</evidence>
<dbReference type="InterPro" id="IPR017896">
    <property type="entry name" value="4Fe4S_Fe-S-bd"/>
</dbReference>
<evidence type="ECO:0000313" key="10">
    <source>
        <dbReference type="EMBL" id="SEO74834.1"/>
    </source>
</evidence>
<dbReference type="InterPro" id="IPR004452">
    <property type="entry name" value="LutB/LldF"/>
</dbReference>
<dbReference type="PANTHER" id="PTHR47153">
    <property type="entry name" value="LACTATE UTILIZATION PROTEIN B"/>
    <property type="match status" value="1"/>
</dbReference>
<dbReference type="PANTHER" id="PTHR47153:SF2">
    <property type="entry name" value="LACTATE UTILIZATION PROTEIN B"/>
    <property type="match status" value="1"/>
</dbReference>
<evidence type="ECO:0000256" key="3">
    <source>
        <dbReference type="ARBA" id="ARBA00022723"/>
    </source>
</evidence>
<protein>
    <submittedName>
        <fullName evidence="10">L-lactate dehydrogenase complex protein LldF</fullName>
    </submittedName>
</protein>
<keyword evidence="7" id="KW-0411">Iron-sulfur</keyword>
<evidence type="ECO:0000256" key="7">
    <source>
        <dbReference type="ARBA" id="ARBA00023014"/>
    </source>
</evidence>
<dbReference type="PROSITE" id="PS00198">
    <property type="entry name" value="4FE4S_FER_1"/>
    <property type="match status" value="1"/>
</dbReference>
<keyword evidence="1" id="KW-0813">Transport</keyword>
<keyword evidence="6" id="KW-0408">Iron</keyword>
<dbReference type="GO" id="GO:0051539">
    <property type="term" value="F:4 iron, 4 sulfur cluster binding"/>
    <property type="evidence" value="ECO:0007669"/>
    <property type="project" value="UniProtKB-KW"/>
</dbReference>
<dbReference type="Pfam" id="PF13183">
    <property type="entry name" value="Fer4_8"/>
    <property type="match status" value="1"/>
</dbReference>
<feature type="domain" description="4Fe-4S ferredoxin-type" evidence="9">
    <location>
        <begin position="352"/>
        <end position="385"/>
    </location>
</feature>
<feature type="region of interest" description="Disordered" evidence="8">
    <location>
        <begin position="475"/>
        <end position="498"/>
    </location>
</feature>
<dbReference type="InterPro" id="IPR017900">
    <property type="entry name" value="4Fe4S_Fe_S_CS"/>
</dbReference>
<dbReference type="Gene3D" id="1.10.1060.10">
    <property type="entry name" value="Alpha-helical ferredoxin"/>
    <property type="match status" value="1"/>
</dbReference>
<keyword evidence="2" id="KW-0004">4Fe-4S</keyword>
<feature type="domain" description="4Fe-4S ferredoxin-type" evidence="9">
    <location>
        <begin position="303"/>
        <end position="334"/>
    </location>
</feature>
<dbReference type="OrthoDB" id="9782337at2"/>
<feature type="compositionally biased region" description="Acidic residues" evidence="8">
    <location>
        <begin position="489"/>
        <end position="498"/>
    </location>
</feature>
<gene>
    <name evidence="10" type="ORF">SAMN02910314_01084</name>
</gene>
<dbReference type="InterPro" id="IPR003741">
    <property type="entry name" value="LUD_dom"/>
</dbReference>